<gene>
    <name evidence="2" type="ORF">BN860_01398g</name>
</gene>
<reference evidence="3" key="1">
    <citation type="journal article" date="2013" name="Genome Announc.">
        <title>Genome sequence of the food spoilage yeast Zygosaccharomyces bailii CLIB 213(T).</title>
        <authorList>
            <person name="Galeote V."/>
            <person name="Bigey F."/>
            <person name="Devillers H."/>
            <person name="Neuveglise C."/>
            <person name="Dequin S."/>
        </authorList>
    </citation>
    <scope>NUCLEOTIDE SEQUENCE [LARGE SCALE GENOMIC DNA]</scope>
    <source>
        <strain evidence="3">CLIB 213 / ATCC 58445 / CBS 680 / CCRC 21525 / NBRC 1098 / NCYC 1416 / NRRL Y-2227</strain>
    </source>
</reference>
<dbReference type="EMBL" id="HG316462">
    <property type="protein sequence ID" value="CDF90950.1"/>
    <property type="molecule type" value="Genomic_DNA"/>
</dbReference>
<name>A0A8J2T911_ZYGB2</name>
<feature type="compositionally biased region" description="Polar residues" evidence="1">
    <location>
        <begin position="75"/>
        <end position="86"/>
    </location>
</feature>
<feature type="compositionally biased region" description="Basic and acidic residues" evidence="1">
    <location>
        <begin position="96"/>
        <end position="110"/>
    </location>
</feature>
<accession>A0A8J2T911</accession>
<protein>
    <submittedName>
        <fullName evidence="2">ZYBA0S09-01398g1_1</fullName>
    </submittedName>
</protein>
<proteinExistence type="predicted"/>
<evidence type="ECO:0000313" key="3">
    <source>
        <dbReference type="Proteomes" id="UP000019375"/>
    </source>
</evidence>
<feature type="region of interest" description="Disordered" evidence="1">
    <location>
        <begin position="56"/>
        <end position="127"/>
    </location>
</feature>
<evidence type="ECO:0000256" key="1">
    <source>
        <dbReference type="SAM" id="MobiDB-lite"/>
    </source>
</evidence>
<dbReference type="Proteomes" id="UP000019375">
    <property type="component" value="Unassembled WGS sequence"/>
</dbReference>
<keyword evidence="3" id="KW-1185">Reference proteome</keyword>
<evidence type="ECO:0000313" key="2">
    <source>
        <dbReference type="EMBL" id="CDF90950.1"/>
    </source>
</evidence>
<dbReference type="AlphaFoldDB" id="A0A8J2T911"/>
<sequence length="249" mass="26718">MAGVGTRRSRRGGRRSALSKPPFYIYNAIISFRLFPPSVCKVCVCVLIVTNSNNNSRRQRPLAVTPRKGNGNCHCLSSPTRAGTRTQARERARRSHAADPARGDSAETARRQLRAPFRAPSPRAGLGSTSLRDARSVLLSAAATAAAWAAQLRHRAATAAAVAERPGGGAVPNSAVRAEWRAMTRHVVVATAQQWQQATPRFDRIAYNTAEGFALGQLRAVCYSAPLPLCSPPLCSPAEISQNGVRRVA</sequence>
<organism evidence="2 3">
    <name type="scientific">Zygosaccharomyces bailii (strain CLIB 213 / ATCC 58445 / CBS 680 / BCRC 21525 / NBRC 1098 / NCYC 1416 / NRRL Y-2227)</name>
    <dbReference type="NCBI Taxonomy" id="1333698"/>
    <lineage>
        <taxon>Eukaryota</taxon>
        <taxon>Fungi</taxon>
        <taxon>Dikarya</taxon>
        <taxon>Ascomycota</taxon>
        <taxon>Saccharomycotina</taxon>
        <taxon>Saccharomycetes</taxon>
        <taxon>Saccharomycetales</taxon>
        <taxon>Saccharomycetaceae</taxon>
        <taxon>Zygosaccharomyces</taxon>
    </lineage>
</organism>